<evidence type="ECO:0000313" key="2">
    <source>
        <dbReference type="Proteomes" id="UP000576645"/>
    </source>
</evidence>
<evidence type="ECO:0008006" key="3">
    <source>
        <dbReference type="Google" id="ProtNLM"/>
    </source>
</evidence>
<proteinExistence type="predicted"/>
<dbReference type="AlphaFoldDB" id="A0AAP6ZJF5"/>
<gene>
    <name evidence="1" type="ORF">F0238_05095</name>
</gene>
<dbReference type="Proteomes" id="UP000576645">
    <property type="component" value="Unassembled WGS sequence"/>
</dbReference>
<dbReference type="RefSeq" id="WP_171352047.1">
    <property type="nucleotide sequence ID" value="NZ_VTXP01000003.1"/>
</dbReference>
<sequence>MLKSILTSAVSLFLCGCQSVSHSNVTELGPKSGDGSIVFLTTFVKSSQTFPCKSLALEMQETSSETAKPHVLSFYVDTEEPYVVFNKIPPGTYSIKNVRCNSGHQSVFNGGLNYFEDHVEIKQVIKANKLTLSDYGFSGAEYSDNSFRFSFNSASDNVTLLQILLDEELTKDWDTYIQEPSS</sequence>
<reference evidence="1 2" key="1">
    <citation type="submission" date="2019-09" db="EMBL/GenBank/DDBJ databases">
        <title>Draft genome sequencing and comparative genomics of hatchery-associated Vibrios.</title>
        <authorList>
            <person name="Kehlet-Delgado H."/>
            <person name="Mueller R.S."/>
        </authorList>
    </citation>
    <scope>NUCLEOTIDE SEQUENCE [LARGE SCALE GENOMIC DNA]</scope>
    <source>
        <strain evidence="1 2">09-121-3</strain>
    </source>
</reference>
<accession>A0AAP6ZJF5</accession>
<comment type="caution">
    <text evidence="1">The sequence shown here is derived from an EMBL/GenBank/DDBJ whole genome shotgun (WGS) entry which is preliminary data.</text>
</comment>
<evidence type="ECO:0000313" key="1">
    <source>
        <dbReference type="EMBL" id="NOJ22107.1"/>
    </source>
</evidence>
<protein>
    <recommendedName>
        <fullName evidence="3">Lipoprotein</fullName>
    </recommendedName>
</protein>
<organism evidence="1 2">
    <name type="scientific">Vibrio coralliilyticus</name>
    <dbReference type="NCBI Taxonomy" id="190893"/>
    <lineage>
        <taxon>Bacteria</taxon>
        <taxon>Pseudomonadati</taxon>
        <taxon>Pseudomonadota</taxon>
        <taxon>Gammaproteobacteria</taxon>
        <taxon>Vibrionales</taxon>
        <taxon>Vibrionaceae</taxon>
        <taxon>Vibrio</taxon>
    </lineage>
</organism>
<dbReference type="EMBL" id="VTXP01000003">
    <property type="protein sequence ID" value="NOJ22107.1"/>
    <property type="molecule type" value="Genomic_DNA"/>
</dbReference>
<name>A0AAP6ZJF5_9VIBR</name>
<dbReference type="PROSITE" id="PS51257">
    <property type="entry name" value="PROKAR_LIPOPROTEIN"/>
    <property type="match status" value="1"/>
</dbReference>